<name>A0A068WBC8_ECHGR</name>
<reference evidence="3" key="3">
    <citation type="submission" date="2020-10" db="UniProtKB">
        <authorList>
            <consortium name="WormBaseParasite"/>
        </authorList>
    </citation>
    <scope>IDENTIFICATION</scope>
</reference>
<gene>
    <name evidence="1" type="ORF">EgrG_000811300</name>
</gene>
<organism evidence="1">
    <name type="scientific">Echinococcus granulosus</name>
    <name type="common">Hydatid tapeworm</name>
    <dbReference type="NCBI Taxonomy" id="6210"/>
    <lineage>
        <taxon>Eukaryota</taxon>
        <taxon>Metazoa</taxon>
        <taxon>Spiralia</taxon>
        <taxon>Lophotrochozoa</taxon>
        <taxon>Platyhelminthes</taxon>
        <taxon>Cestoda</taxon>
        <taxon>Eucestoda</taxon>
        <taxon>Cyclophyllidea</taxon>
        <taxon>Taeniidae</taxon>
        <taxon>Echinococcus</taxon>
        <taxon>Echinococcus granulosus group</taxon>
    </lineage>
</organism>
<evidence type="ECO:0000313" key="2">
    <source>
        <dbReference type="Proteomes" id="UP000492820"/>
    </source>
</evidence>
<dbReference type="WBParaSite" id="EgrG_000811300">
    <property type="protein sequence ID" value="EgrG_000811300"/>
    <property type="gene ID" value="EgrG_000811300"/>
</dbReference>
<proteinExistence type="predicted"/>
<dbReference type="AlphaFoldDB" id="A0A068WBC8"/>
<protein>
    <submittedName>
        <fullName evidence="3">Ovule protein</fullName>
    </submittedName>
</protein>
<accession>A0A068WBC8</accession>
<reference evidence="1 2" key="1">
    <citation type="journal article" date="2013" name="Nature">
        <title>The genomes of four tapeworm species reveal adaptations to parasitism.</title>
        <authorList>
            <person name="Tsai I.J."/>
            <person name="Zarowiecki M."/>
            <person name="Holroyd N."/>
            <person name="Garciarrubio A."/>
            <person name="Sanchez-Flores A."/>
            <person name="Brooks K.L."/>
            <person name="Tracey A."/>
            <person name="Bobes R.J."/>
            <person name="Fragoso G."/>
            <person name="Sciutto E."/>
            <person name="Aslett M."/>
            <person name="Beasley H."/>
            <person name="Bennett H.M."/>
            <person name="Cai J."/>
            <person name="Camicia F."/>
            <person name="Clark R."/>
            <person name="Cucher M."/>
            <person name="De Silva N."/>
            <person name="Day T.A."/>
            <person name="Deplazes P."/>
            <person name="Estrada K."/>
            <person name="Fernandez C."/>
            <person name="Holland P.W."/>
            <person name="Hou J."/>
            <person name="Hu S."/>
            <person name="Huckvale T."/>
            <person name="Hung S.S."/>
            <person name="Kamenetzky L."/>
            <person name="Keane J.A."/>
            <person name="Kiss F."/>
            <person name="Koziol U."/>
            <person name="Lambert O."/>
            <person name="Liu K."/>
            <person name="Luo X."/>
            <person name="Luo Y."/>
            <person name="Macchiaroli N."/>
            <person name="Nichol S."/>
            <person name="Paps J."/>
            <person name="Parkinson J."/>
            <person name="Pouchkina-Stantcheva N."/>
            <person name="Riddiford N."/>
            <person name="Rosenzvit M."/>
            <person name="Salinas G."/>
            <person name="Wasmuth J.D."/>
            <person name="Zamanian M."/>
            <person name="Zheng Y."/>
            <person name="Cai X."/>
            <person name="Soberon X."/>
            <person name="Olson P.D."/>
            <person name="Laclette J.P."/>
            <person name="Brehm K."/>
            <person name="Berriman M."/>
            <person name="Garciarrubio A."/>
            <person name="Bobes R.J."/>
            <person name="Fragoso G."/>
            <person name="Sanchez-Flores A."/>
            <person name="Estrada K."/>
            <person name="Cevallos M.A."/>
            <person name="Morett E."/>
            <person name="Gonzalez V."/>
            <person name="Portillo T."/>
            <person name="Ochoa-Leyva A."/>
            <person name="Jose M.V."/>
            <person name="Sciutto E."/>
            <person name="Landa A."/>
            <person name="Jimenez L."/>
            <person name="Valdes V."/>
            <person name="Carrero J.C."/>
            <person name="Larralde C."/>
            <person name="Morales-Montor J."/>
            <person name="Limon-Lason J."/>
            <person name="Soberon X."/>
            <person name="Laclette J.P."/>
        </authorList>
    </citation>
    <scope>NUCLEOTIDE SEQUENCE [LARGE SCALE GENOMIC DNA]</scope>
</reference>
<dbReference type="EMBL" id="LK028576">
    <property type="protein sequence ID" value="CDS15703.1"/>
    <property type="molecule type" value="Genomic_DNA"/>
</dbReference>
<evidence type="ECO:0000313" key="1">
    <source>
        <dbReference type="EMBL" id="CDS15703.1"/>
    </source>
</evidence>
<sequence>MSPHNGQAGARPPVLREKYRIQASPYSYFPGKKGRLKKTAHTQRSIQKYIIVKLRKTVDSEEPRSMR</sequence>
<dbReference type="Proteomes" id="UP000492820">
    <property type="component" value="Unassembled WGS sequence"/>
</dbReference>
<reference evidence="1" key="2">
    <citation type="submission" date="2014-06" db="EMBL/GenBank/DDBJ databases">
        <authorList>
            <person name="Aslett M."/>
        </authorList>
    </citation>
    <scope>NUCLEOTIDE SEQUENCE</scope>
</reference>
<evidence type="ECO:0000313" key="3">
    <source>
        <dbReference type="WBParaSite" id="EgrG_000811300"/>
    </source>
</evidence>